<organism evidence="1 2">
    <name type="scientific">Naganishia cerealis</name>
    <dbReference type="NCBI Taxonomy" id="610337"/>
    <lineage>
        <taxon>Eukaryota</taxon>
        <taxon>Fungi</taxon>
        <taxon>Dikarya</taxon>
        <taxon>Basidiomycota</taxon>
        <taxon>Agaricomycotina</taxon>
        <taxon>Tremellomycetes</taxon>
        <taxon>Filobasidiales</taxon>
        <taxon>Filobasidiaceae</taxon>
        <taxon>Naganishia</taxon>
    </lineage>
</organism>
<proteinExistence type="predicted"/>
<name>A0ACC2UW83_9TREE</name>
<gene>
    <name evidence="1" type="ORF">QFC19_009200</name>
</gene>
<dbReference type="EMBL" id="JASBWR010000153">
    <property type="protein sequence ID" value="KAJ9091204.1"/>
    <property type="molecule type" value="Genomic_DNA"/>
</dbReference>
<reference evidence="1" key="1">
    <citation type="submission" date="2023-04" db="EMBL/GenBank/DDBJ databases">
        <title>Draft Genome sequencing of Naganishia species isolated from polar environments using Oxford Nanopore Technology.</title>
        <authorList>
            <person name="Leo P."/>
            <person name="Venkateswaran K."/>
        </authorList>
    </citation>
    <scope>NUCLEOTIDE SEQUENCE</scope>
    <source>
        <strain evidence="1">MNA-CCFEE 5261</strain>
    </source>
</reference>
<keyword evidence="2" id="KW-1185">Reference proteome</keyword>
<accession>A0ACC2UW83</accession>
<evidence type="ECO:0000313" key="2">
    <source>
        <dbReference type="Proteomes" id="UP001241377"/>
    </source>
</evidence>
<comment type="caution">
    <text evidence="1">The sequence shown here is derived from an EMBL/GenBank/DDBJ whole genome shotgun (WGS) entry which is preliminary data.</text>
</comment>
<protein>
    <submittedName>
        <fullName evidence="1">Uncharacterized protein</fullName>
    </submittedName>
</protein>
<sequence>MQSVTGYPRNHVQVLPERIGAVANSDFPGHYPGEDHTWSLDKFKQNLTLRVDRLTPSRIEFDLIGIDASIANALRRICIAEVPTVAIENVYVYNNTSIIQDEVFAHRLGLVPIKVDPRRVKWKPLPGPDGARVISLGADTSNDENTIVFGLTVDCTRRSNVRRDETDPEKLYENASVFSSKIEWQHKGRQYKHLNLPRPADVADDGMPHEPENGVFDQPPQPAVDDILLTKLRPGQSINMLLYCVKGIGRTHAKWSPVATASYRLLPHIEILEDIPPHLATKFQQCFPPGVIDLEYDERTGENTKVVVANARLDTVSREVLRHEEFKDIVRLSRIRDHFIYSIESTGAYKPEDLLPEAIGVMQTKISDVEESLKKAFPNHMPKKN</sequence>
<dbReference type="Proteomes" id="UP001241377">
    <property type="component" value="Unassembled WGS sequence"/>
</dbReference>
<evidence type="ECO:0000313" key="1">
    <source>
        <dbReference type="EMBL" id="KAJ9091204.1"/>
    </source>
</evidence>